<sequence length="426" mass="47800">MEKLILGFDLCDDVTKISRYRLDNMNPADISFPQADNRTVIQTALGRKKGQDGWLVGKEAYEAVLEGGGAVVDKLLTLLTKKSSVAVGDRRYQPEQLLGSYIGTLLETVYEQCGTRSVARLVFTLEKTDPAVMDSIIHCMDSLGIPRENVSIINHTEAYLYFVLRQPKANFDNRALLLDWSGTQLSSYELNLIRSVNPPVIKATRQVLETSLSQDMMSNETHRRMVDSTIREHLERIIDHRGVSSLFVSGKAMENCQEWGKSFLNALAVGKKVRKGIFYESNVFAKGAVINANNELHGRNSYPYTIICEGRVGASMWMDTSVHGSKKVLMLAKEGSNWYDCRTTADLILDEASSIRLKIKKTGEKLTVFENISLDAFPKRPNKTTRVRLILTFTSEHTAMVRVQDLGFGEFFPSSGIVVKKEIKID</sequence>
<comment type="caution">
    <text evidence="2">The sequence shown here is derived from an EMBL/GenBank/DDBJ whole genome shotgun (WGS) entry which is preliminary data.</text>
</comment>
<dbReference type="AlphaFoldDB" id="A0AAE3JBR5"/>
<dbReference type="InterPro" id="IPR043770">
    <property type="entry name" value="DUF5716_C"/>
</dbReference>
<feature type="domain" description="DUF5716" evidence="1">
    <location>
        <begin position="121"/>
        <end position="425"/>
    </location>
</feature>
<gene>
    <name evidence="2" type="ORF">LKD48_04600</name>
</gene>
<proteinExistence type="predicted"/>
<dbReference type="Gene3D" id="3.30.420.40">
    <property type="match status" value="1"/>
</dbReference>
<dbReference type="RefSeq" id="WP_118614826.1">
    <property type="nucleotide sequence ID" value="NZ_JAJEQN010000008.1"/>
</dbReference>
<organism evidence="2 3">
    <name type="scientific">Anthropogastromicrobium aceti</name>
    <dbReference type="NCBI Taxonomy" id="2981768"/>
    <lineage>
        <taxon>Bacteria</taxon>
        <taxon>Bacillati</taxon>
        <taxon>Bacillota</taxon>
        <taxon>Clostridia</taxon>
        <taxon>Lachnospirales</taxon>
        <taxon>Lachnospiraceae</taxon>
        <taxon>Anthropogastromicrobium</taxon>
    </lineage>
</organism>
<evidence type="ECO:0000313" key="3">
    <source>
        <dbReference type="Proteomes" id="UP001198200"/>
    </source>
</evidence>
<evidence type="ECO:0000313" key="2">
    <source>
        <dbReference type="EMBL" id="MCC2220928.1"/>
    </source>
</evidence>
<protein>
    <submittedName>
        <fullName evidence="2">DUF5716 family protein</fullName>
    </submittedName>
</protein>
<accession>A0AAE3JBR5</accession>
<keyword evidence="3" id="KW-1185">Reference proteome</keyword>
<dbReference type="EMBL" id="JAJEQN010000008">
    <property type="protein sequence ID" value="MCC2220928.1"/>
    <property type="molecule type" value="Genomic_DNA"/>
</dbReference>
<dbReference type="Proteomes" id="UP001198200">
    <property type="component" value="Unassembled WGS sequence"/>
</dbReference>
<evidence type="ECO:0000259" key="1">
    <source>
        <dbReference type="Pfam" id="PF18980"/>
    </source>
</evidence>
<name>A0AAE3JBR5_9FIRM</name>
<dbReference type="Pfam" id="PF18980">
    <property type="entry name" value="DUF5716_C"/>
    <property type="match status" value="1"/>
</dbReference>
<reference evidence="2 3" key="1">
    <citation type="submission" date="2021-10" db="EMBL/GenBank/DDBJ databases">
        <title>Anaerobic single-cell dispensing facilitates the cultivation of human gut bacteria.</title>
        <authorList>
            <person name="Afrizal A."/>
        </authorList>
    </citation>
    <scope>NUCLEOTIDE SEQUENCE [LARGE SCALE GENOMIC DNA]</scope>
    <source>
        <strain evidence="2 3">CLA-AA-H224</strain>
    </source>
</reference>